<comment type="caution">
    <text evidence="2">The sequence shown here is derived from an EMBL/GenBank/DDBJ whole genome shotgun (WGS) entry which is preliminary data.</text>
</comment>
<dbReference type="EMBL" id="JAKMXF010000188">
    <property type="protein sequence ID" value="KAI6655536.1"/>
    <property type="molecule type" value="Genomic_DNA"/>
</dbReference>
<dbReference type="Proteomes" id="UP001165289">
    <property type="component" value="Unassembled WGS sequence"/>
</dbReference>
<organism evidence="2 3">
    <name type="scientific">Oopsacas minuta</name>
    <dbReference type="NCBI Taxonomy" id="111878"/>
    <lineage>
        <taxon>Eukaryota</taxon>
        <taxon>Metazoa</taxon>
        <taxon>Porifera</taxon>
        <taxon>Hexactinellida</taxon>
        <taxon>Hexasterophora</taxon>
        <taxon>Lyssacinosida</taxon>
        <taxon>Leucopsacidae</taxon>
        <taxon>Oopsacas</taxon>
    </lineage>
</organism>
<evidence type="ECO:0000313" key="3">
    <source>
        <dbReference type="Proteomes" id="UP001165289"/>
    </source>
</evidence>
<feature type="domain" description="VWA7 N-terminal" evidence="1">
    <location>
        <begin position="67"/>
        <end position="124"/>
    </location>
</feature>
<dbReference type="InterPro" id="IPR056862">
    <property type="entry name" value="VWA7_N"/>
</dbReference>
<proteinExistence type="predicted"/>
<name>A0AAV7K322_9METZ</name>
<evidence type="ECO:0000259" key="1">
    <source>
        <dbReference type="Pfam" id="PF25107"/>
    </source>
</evidence>
<evidence type="ECO:0000313" key="2">
    <source>
        <dbReference type="EMBL" id="KAI6655536.1"/>
    </source>
</evidence>
<dbReference type="AlphaFoldDB" id="A0AAV7K322"/>
<reference evidence="2 3" key="1">
    <citation type="journal article" date="2023" name="BMC Biol.">
        <title>The compact genome of the sponge Oopsacas minuta (Hexactinellida) is lacking key metazoan core genes.</title>
        <authorList>
            <person name="Santini S."/>
            <person name="Schenkelaars Q."/>
            <person name="Jourda C."/>
            <person name="Duchesne M."/>
            <person name="Belahbib H."/>
            <person name="Rocher C."/>
            <person name="Selva M."/>
            <person name="Riesgo A."/>
            <person name="Vervoort M."/>
            <person name="Leys S.P."/>
            <person name="Kodjabachian L."/>
            <person name="Le Bivic A."/>
            <person name="Borchiellini C."/>
            <person name="Claverie J.M."/>
            <person name="Renard E."/>
        </authorList>
    </citation>
    <scope>NUCLEOTIDE SEQUENCE [LARGE SCALE GENOMIC DNA]</scope>
    <source>
        <strain evidence="2">SPO-2</strain>
    </source>
</reference>
<protein>
    <submittedName>
        <fullName evidence="2">von Willebrand factor A domain-containing protein 7-like</fullName>
    </submittedName>
</protein>
<gene>
    <name evidence="2" type="ORF">LOD99_2035</name>
</gene>
<accession>A0AAV7K322</accession>
<keyword evidence="3" id="KW-1185">Reference proteome</keyword>
<dbReference type="Pfam" id="PF25107">
    <property type="entry name" value="VWA7_N"/>
    <property type="match status" value="1"/>
</dbReference>
<sequence>MYRIYGFIPNRLLGFVLEIDFTPDSINHRQITNIAILQVTEKLLVENPNPDPDIDSTSRINSIELLSAENLILAYHDTSSDALIDRFIEAITEISDSNEAVDLSGDTMTDAAAHFDSEKFKQGITD</sequence>